<dbReference type="InterPro" id="IPR049450">
    <property type="entry name" value="ACOT8-like_C"/>
</dbReference>
<feature type="domain" description="Acyl-CoA thioesterase-like C-terminal" evidence="2">
    <location>
        <begin position="137"/>
        <end position="267"/>
    </location>
</feature>
<proteinExistence type="predicted"/>
<dbReference type="SUPFAM" id="SSF54637">
    <property type="entry name" value="Thioesterase/thiol ester dehydrase-isomerase"/>
    <property type="match status" value="1"/>
</dbReference>
<evidence type="ECO:0000313" key="4">
    <source>
        <dbReference type="Proteomes" id="UP000008366"/>
    </source>
</evidence>
<accession>K6WU02</accession>
<dbReference type="AlphaFoldDB" id="K6WU02"/>
<dbReference type="InterPro" id="IPR029069">
    <property type="entry name" value="HotDog_dom_sf"/>
</dbReference>
<evidence type="ECO:0000259" key="2">
    <source>
        <dbReference type="Pfam" id="PF20789"/>
    </source>
</evidence>
<dbReference type="Pfam" id="PF20789">
    <property type="entry name" value="4HBT_3C"/>
    <property type="match status" value="1"/>
</dbReference>
<dbReference type="InterPro" id="IPR049449">
    <property type="entry name" value="TesB_ACOT8-like_N"/>
</dbReference>
<comment type="caution">
    <text evidence="3">The sequence shown here is derived from an EMBL/GenBank/DDBJ whole genome shotgun (WGS) entry which is preliminary data.</text>
</comment>
<name>K6WU02_9MICO</name>
<dbReference type="eggNOG" id="COG2050">
    <property type="taxonomic scope" value="Bacteria"/>
</dbReference>
<dbReference type="EMBL" id="BAHD01000063">
    <property type="protein sequence ID" value="GAB97296.1"/>
    <property type="molecule type" value="Genomic_DNA"/>
</dbReference>
<dbReference type="STRING" id="1184609.KILIM_063_00080"/>
<dbReference type="Proteomes" id="UP000008366">
    <property type="component" value="Unassembled WGS sequence"/>
</dbReference>
<dbReference type="RefSeq" id="WP_006593828.1">
    <property type="nucleotide sequence ID" value="NZ_BAHD01000063.1"/>
</dbReference>
<evidence type="ECO:0000313" key="3">
    <source>
        <dbReference type="EMBL" id="GAB97296.1"/>
    </source>
</evidence>
<gene>
    <name evidence="3" type="ORF">KILIM_063_00080</name>
</gene>
<evidence type="ECO:0008006" key="5">
    <source>
        <dbReference type="Google" id="ProtNLM"/>
    </source>
</evidence>
<protein>
    <recommendedName>
        <fullName evidence="5">Thioesterase</fullName>
    </recommendedName>
</protein>
<dbReference type="OrthoDB" id="1413770at2"/>
<evidence type="ECO:0000259" key="1">
    <source>
        <dbReference type="Pfam" id="PF13622"/>
    </source>
</evidence>
<dbReference type="Gene3D" id="2.40.160.210">
    <property type="entry name" value="Acyl-CoA thioesterase, double hotdog domain"/>
    <property type="match status" value="1"/>
</dbReference>
<dbReference type="InterPro" id="IPR042171">
    <property type="entry name" value="Acyl-CoA_hotdog"/>
</dbReference>
<dbReference type="Pfam" id="PF13622">
    <property type="entry name" value="4HBT_3"/>
    <property type="match status" value="1"/>
</dbReference>
<sequence>MSAPDPQNPLGLRSDLDSYYVPLGDNTFEPTLHAQGAWLAHEQHMAPVTGLLAHCLQTFNTREDLQLARLTAEILGVMPARPTTVECQTIRSGRTIELDEATVSIEGRVVVRARAWRLGRVDTSEVAADETPAIPGPDELAAIDLSQLWGGGFIASLELRTDTQRVPGRGHAWARPTKHLVEGEPVHPVAAYLGVVDTANGVATRLDPRSWMFPNTDLSVHLVRQPKAGWVGFDTAVIVGDSGVGLTSSRLHDIDGPVGRCEQILTVRPMA</sequence>
<keyword evidence="4" id="KW-1185">Reference proteome</keyword>
<organism evidence="3 4">
    <name type="scientific">Kineosphaera limosa NBRC 100340</name>
    <dbReference type="NCBI Taxonomy" id="1184609"/>
    <lineage>
        <taxon>Bacteria</taxon>
        <taxon>Bacillati</taxon>
        <taxon>Actinomycetota</taxon>
        <taxon>Actinomycetes</taxon>
        <taxon>Micrococcales</taxon>
        <taxon>Dermatophilaceae</taxon>
        <taxon>Kineosphaera</taxon>
    </lineage>
</organism>
<reference evidence="3 4" key="1">
    <citation type="submission" date="2012-08" db="EMBL/GenBank/DDBJ databases">
        <title>Whole genome shotgun sequence of Kineosphaera limosa NBRC 100340.</title>
        <authorList>
            <person name="Yoshida I."/>
            <person name="Isaki S."/>
            <person name="Hosoyama A."/>
            <person name="Tsuchikane K."/>
            <person name="Katsumata H."/>
            <person name="Ando Y."/>
            <person name="Ohji S."/>
            <person name="Hamada M."/>
            <person name="Tamura T."/>
            <person name="Yamazoe A."/>
            <person name="Yamazaki S."/>
            <person name="Fujita N."/>
        </authorList>
    </citation>
    <scope>NUCLEOTIDE SEQUENCE [LARGE SCALE GENOMIC DNA]</scope>
    <source>
        <strain evidence="3 4">NBRC 100340</strain>
    </source>
</reference>
<feature type="domain" description="Acyl-CoA thioesterase-like N-terminal HotDog" evidence="1">
    <location>
        <begin position="38"/>
        <end position="117"/>
    </location>
</feature>